<keyword evidence="2 8" id="KW-0813">Transport</keyword>
<evidence type="ECO:0000256" key="4">
    <source>
        <dbReference type="ARBA" id="ARBA00022519"/>
    </source>
</evidence>
<comment type="subcellular location">
    <subcellularLocation>
        <location evidence="1">Cell inner membrane</location>
        <topology evidence="1">Multi-pass membrane protein</topology>
    </subcellularLocation>
    <subcellularLocation>
        <location evidence="8">Cell membrane</location>
        <topology evidence="8">Multi-pass membrane protein</topology>
    </subcellularLocation>
</comment>
<feature type="transmembrane region" description="Helical" evidence="8">
    <location>
        <begin position="564"/>
        <end position="582"/>
    </location>
</feature>
<sequence>MTVLRERFEAAALPLAAVATLALLTLLFYYPVGRVLSEAVLREGRLTVEPLVAVLTDPFFFGVLAQAAENPSVLWTAFEPHRIGPIVVPFPDYRLGLFGFTAYQALLSTLASVALGLPGAYVLARFEFPGRKTVRSLTAVPFVMPSIMVAIGFIATFGANGFVNDALAALGLPRIELLYTLPIIVLAHAFYDAPLVARVTATAWESVDAGTAETARSLGASPRRAFLDVVLPQLLPAILTGALLTFIFSFMSFAIVLALGGLSLATVEVWVYHKVSQLDYATASALATLEMLFSLVLTYAYLRYEARQRAESAARPAPRKQLIGRLDLDRLVVWAYVAVALLVFVTPMASMIVESVTGPNGFTLDYYRFLVDRQATAASFQIKPLTAVQNSLLYGVASLVIAVPMGVLLAVVSTRDVPGSKLVDTLSMAPFAVSGVVVGLGLLRGLVFGTSAFGYRFTVTGAVAVVAAHAVGAYPFVTRNVAPLLATIDRSVVESARTLGASRFRVLLDIELPQVFVGVVAGAAFAFAISIGEFDSTVILASGSSAYTMPVAIERFLGRRLGPATAMGCVLLFVTAVSFLVIDRLGEGRGM</sequence>
<evidence type="ECO:0000256" key="2">
    <source>
        <dbReference type="ARBA" id="ARBA00022448"/>
    </source>
</evidence>
<proteinExistence type="inferred from homology"/>
<dbReference type="GO" id="GO:0005886">
    <property type="term" value="C:plasma membrane"/>
    <property type="evidence" value="ECO:0007669"/>
    <property type="project" value="UniProtKB-SubCell"/>
</dbReference>
<feature type="transmembrane region" description="Helical" evidence="8">
    <location>
        <begin position="177"/>
        <end position="197"/>
    </location>
</feature>
<comment type="caution">
    <text evidence="10">The sequence shown here is derived from an EMBL/GenBank/DDBJ whole genome shotgun (WGS) entry which is preliminary data.</text>
</comment>
<dbReference type="SUPFAM" id="SSF161098">
    <property type="entry name" value="MetI-like"/>
    <property type="match status" value="2"/>
</dbReference>
<dbReference type="AlphaFoldDB" id="A0ABD6B398"/>
<evidence type="ECO:0000259" key="9">
    <source>
        <dbReference type="PROSITE" id="PS50928"/>
    </source>
</evidence>
<keyword evidence="6 8" id="KW-1133">Transmembrane helix</keyword>
<keyword evidence="3" id="KW-1003">Cell membrane</keyword>
<dbReference type="CDD" id="cd06261">
    <property type="entry name" value="TM_PBP2"/>
    <property type="match status" value="2"/>
</dbReference>
<accession>A0ABD6B398</accession>
<evidence type="ECO:0000256" key="5">
    <source>
        <dbReference type="ARBA" id="ARBA00022692"/>
    </source>
</evidence>
<feature type="transmembrane region" description="Helical" evidence="8">
    <location>
        <begin position="136"/>
        <end position="157"/>
    </location>
</feature>
<evidence type="ECO:0000256" key="6">
    <source>
        <dbReference type="ARBA" id="ARBA00022989"/>
    </source>
</evidence>
<dbReference type="Pfam" id="PF00528">
    <property type="entry name" value="BPD_transp_1"/>
    <property type="match status" value="2"/>
</dbReference>
<keyword evidence="11" id="KW-1185">Reference proteome</keyword>
<evidence type="ECO:0000313" key="11">
    <source>
        <dbReference type="Proteomes" id="UP001597111"/>
    </source>
</evidence>
<feature type="transmembrane region" description="Helical" evidence="8">
    <location>
        <begin position="453"/>
        <end position="477"/>
    </location>
</feature>
<evidence type="ECO:0000256" key="1">
    <source>
        <dbReference type="ARBA" id="ARBA00004429"/>
    </source>
</evidence>
<feature type="transmembrane region" description="Helical" evidence="8">
    <location>
        <begin position="425"/>
        <end position="447"/>
    </location>
</feature>
<feature type="domain" description="ABC transmembrane type-1" evidence="9">
    <location>
        <begin position="98"/>
        <end position="301"/>
    </location>
</feature>
<name>A0ABD6B398_9EURY</name>
<dbReference type="RefSeq" id="WP_379818117.1">
    <property type="nucleotide sequence ID" value="NZ_JBHUDH010000033.1"/>
</dbReference>
<evidence type="ECO:0000256" key="7">
    <source>
        <dbReference type="ARBA" id="ARBA00023136"/>
    </source>
</evidence>
<keyword evidence="4" id="KW-0997">Cell inner membrane</keyword>
<reference evidence="10 11" key="1">
    <citation type="journal article" date="2019" name="Int. J. Syst. Evol. Microbiol.">
        <title>The Global Catalogue of Microorganisms (GCM) 10K type strain sequencing project: providing services to taxonomists for standard genome sequencing and annotation.</title>
        <authorList>
            <consortium name="The Broad Institute Genomics Platform"/>
            <consortium name="The Broad Institute Genome Sequencing Center for Infectious Disease"/>
            <person name="Wu L."/>
            <person name="Ma J."/>
        </authorList>
    </citation>
    <scope>NUCLEOTIDE SEQUENCE [LARGE SCALE GENOMIC DNA]</scope>
    <source>
        <strain evidence="10 11">CGMCC 1.12285</strain>
    </source>
</reference>
<gene>
    <name evidence="10" type="ORF">ACFR9S_04110</name>
</gene>
<dbReference type="Proteomes" id="UP001597111">
    <property type="component" value="Unassembled WGS sequence"/>
</dbReference>
<feature type="transmembrane region" description="Helical" evidence="8">
    <location>
        <begin position="280"/>
        <end position="302"/>
    </location>
</feature>
<dbReference type="EMBL" id="JBHUDH010000033">
    <property type="protein sequence ID" value="MFD1525486.1"/>
    <property type="molecule type" value="Genomic_DNA"/>
</dbReference>
<evidence type="ECO:0000256" key="3">
    <source>
        <dbReference type="ARBA" id="ARBA00022475"/>
    </source>
</evidence>
<dbReference type="InterPro" id="IPR000515">
    <property type="entry name" value="MetI-like"/>
</dbReference>
<keyword evidence="7 8" id="KW-0472">Membrane</keyword>
<dbReference type="Gene3D" id="1.10.3720.10">
    <property type="entry name" value="MetI-like"/>
    <property type="match status" value="2"/>
</dbReference>
<feature type="transmembrane region" description="Helical" evidence="8">
    <location>
        <begin position="392"/>
        <end position="413"/>
    </location>
</feature>
<feature type="domain" description="ABC transmembrane type-1" evidence="9">
    <location>
        <begin position="388"/>
        <end position="582"/>
    </location>
</feature>
<organism evidence="10 11">
    <name type="scientific">Halolamina salina</name>
    <dbReference type="NCBI Taxonomy" id="1220023"/>
    <lineage>
        <taxon>Archaea</taxon>
        <taxon>Methanobacteriati</taxon>
        <taxon>Methanobacteriota</taxon>
        <taxon>Stenosarchaea group</taxon>
        <taxon>Halobacteria</taxon>
        <taxon>Halobacteriales</taxon>
        <taxon>Haloferacaceae</taxon>
    </lineage>
</organism>
<evidence type="ECO:0000313" key="10">
    <source>
        <dbReference type="EMBL" id="MFD1525486.1"/>
    </source>
</evidence>
<feature type="transmembrane region" description="Helical" evidence="8">
    <location>
        <begin position="331"/>
        <end position="353"/>
    </location>
</feature>
<feature type="transmembrane region" description="Helical" evidence="8">
    <location>
        <begin position="102"/>
        <end position="124"/>
    </location>
</feature>
<feature type="transmembrane region" description="Helical" evidence="8">
    <location>
        <begin position="12"/>
        <end position="32"/>
    </location>
</feature>
<feature type="transmembrane region" description="Helical" evidence="8">
    <location>
        <begin position="512"/>
        <end position="532"/>
    </location>
</feature>
<feature type="transmembrane region" description="Helical" evidence="8">
    <location>
        <begin position="234"/>
        <end position="260"/>
    </location>
</feature>
<dbReference type="PROSITE" id="PS50928">
    <property type="entry name" value="ABC_TM1"/>
    <property type="match status" value="2"/>
</dbReference>
<protein>
    <submittedName>
        <fullName evidence="10">ABC transporter permease</fullName>
    </submittedName>
</protein>
<dbReference type="InterPro" id="IPR035906">
    <property type="entry name" value="MetI-like_sf"/>
</dbReference>
<dbReference type="PANTHER" id="PTHR43357:SF4">
    <property type="entry name" value="INNER MEMBRANE ABC TRANSPORTER PERMEASE PROTEIN YDCV"/>
    <property type="match status" value="1"/>
</dbReference>
<evidence type="ECO:0000256" key="8">
    <source>
        <dbReference type="RuleBase" id="RU363032"/>
    </source>
</evidence>
<keyword evidence="5 8" id="KW-0812">Transmembrane</keyword>
<comment type="similarity">
    <text evidence="8">Belongs to the binding-protein-dependent transport system permease family.</text>
</comment>
<dbReference type="PANTHER" id="PTHR43357">
    <property type="entry name" value="INNER MEMBRANE ABC TRANSPORTER PERMEASE PROTEIN YDCV"/>
    <property type="match status" value="1"/>
</dbReference>